<protein>
    <recommendedName>
        <fullName evidence="3">DUF1844 domain-containing protein</fullName>
    </recommendedName>
</protein>
<accession>A0A2W7CI10</accession>
<reference evidence="2" key="1">
    <citation type="submission" date="2017-03" db="EMBL/GenBank/DDBJ databases">
        <authorList>
            <person name="Safronova V.I."/>
            <person name="Sazanova A.L."/>
            <person name="Chirak E.R."/>
        </authorList>
    </citation>
    <scope>NUCLEOTIDE SEQUENCE [LARGE SCALE GENOMIC DNA]</scope>
    <source>
        <strain evidence="2">Ach-343</strain>
    </source>
</reference>
<evidence type="ECO:0000313" key="1">
    <source>
        <dbReference type="EMBL" id="PZV36153.1"/>
    </source>
</evidence>
<organism evidence="1 2">
    <name type="scientific">Mesorhizobium kowhaii</name>
    <dbReference type="NCBI Taxonomy" id="1300272"/>
    <lineage>
        <taxon>Bacteria</taxon>
        <taxon>Pseudomonadati</taxon>
        <taxon>Pseudomonadota</taxon>
        <taxon>Alphaproteobacteria</taxon>
        <taxon>Hyphomicrobiales</taxon>
        <taxon>Phyllobacteriaceae</taxon>
        <taxon>Mesorhizobium</taxon>
    </lineage>
</organism>
<sequence length="68" mass="7254">MSDAIDAIDNITMVQHLFFAALMALADIDDMQERSALEAVLSEGLAKLNAGIGTLEGIRANGEQPDHN</sequence>
<keyword evidence="2" id="KW-1185">Reference proteome</keyword>
<comment type="caution">
    <text evidence="1">The sequence shown here is derived from an EMBL/GenBank/DDBJ whole genome shotgun (WGS) entry which is preliminary data.</text>
</comment>
<proteinExistence type="predicted"/>
<evidence type="ECO:0000313" key="2">
    <source>
        <dbReference type="Proteomes" id="UP000248616"/>
    </source>
</evidence>
<name>A0A2W7CI10_9HYPH</name>
<gene>
    <name evidence="1" type="ORF">B5V02_23390</name>
</gene>
<dbReference type="EMBL" id="MZXV01000051">
    <property type="protein sequence ID" value="PZV36153.1"/>
    <property type="molecule type" value="Genomic_DNA"/>
</dbReference>
<evidence type="ECO:0008006" key="3">
    <source>
        <dbReference type="Google" id="ProtNLM"/>
    </source>
</evidence>
<dbReference type="AlphaFoldDB" id="A0A2W7CI10"/>
<dbReference type="Proteomes" id="UP000248616">
    <property type="component" value="Unassembled WGS sequence"/>
</dbReference>
<dbReference type="RefSeq" id="WP_111546482.1">
    <property type="nucleotide sequence ID" value="NZ_MZXV01000051.1"/>
</dbReference>